<dbReference type="OrthoDB" id="2273311at2759"/>
<feature type="domain" description="Reverse transcriptase zinc-binding" evidence="1">
    <location>
        <begin position="24"/>
        <end position="92"/>
    </location>
</feature>
<evidence type="ECO:0000313" key="3">
    <source>
        <dbReference type="Proteomes" id="UP000612746"/>
    </source>
</evidence>
<accession>A0A8H7Q827</accession>
<keyword evidence="3" id="KW-1185">Reference proteome</keyword>
<sequence>MPFFPRPSWKVLCYPPGSPAINGKAWKVFWSMDIPHAIRTPWWRTLQQKIPTKERLHNIFPGEHTTTCRICQKENESDKHFWVGCERKWKFWVRMMNFKKIPPEIRSKDKVWSMIFLQQTRPQDEQILSEIGRVILAICITHWNCIKQEREWVDQAAFNMYQTITQPTNDRFLPPKKKKGGFFCIGGDLKKKKVCNG</sequence>
<protein>
    <recommendedName>
        <fullName evidence="1">Reverse transcriptase zinc-binding domain-containing protein</fullName>
    </recommendedName>
</protein>
<gene>
    <name evidence="2" type="ORF">INT44_000926</name>
</gene>
<proteinExistence type="predicted"/>
<name>A0A8H7Q827_9FUNG</name>
<dbReference type="EMBL" id="JAEPRA010000002">
    <property type="protein sequence ID" value="KAG2188174.1"/>
    <property type="molecule type" value="Genomic_DNA"/>
</dbReference>
<dbReference type="Proteomes" id="UP000612746">
    <property type="component" value="Unassembled WGS sequence"/>
</dbReference>
<evidence type="ECO:0000259" key="1">
    <source>
        <dbReference type="Pfam" id="PF13966"/>
    </source>
</evidence>
<dbReference type="AlphaFoldDB" id="A0A8H7Q827"/>
<reference evidence="2" key="1">
    <citation type="submission" date="2020-12" db="EMBL/GenBank/DDBJ databases">
        <title>Metabolic potential, ecology and presence of endohyphal bacteria is reflected in genomic diversity of Mucoromycotina.</title>
        <authorList>
            <person name="Muszewska A."/>
            <person name="Okrasinska A."/>
            <person name="Steczkiewicz K."/>
            <person name="Drgas O."/>
            <person name="Orlowska M."/>
            <person name="Perlinska-Lenart U."/>
            <person name="Aleksandrzak-Piekarczyk T."/>
            <person name="Szatraj K."/>
            <person name="Zielenkiewicz U."/>
            <person name="Pilsyk S."/>
            <person name="Malc E."/>
            <person name="Mieczkowski P."/>
            <person name="Kruszewska J.S."/>
            <person name="Biernat P."/>
            <person name="Pawlowska J."/>
        </authorList>
    </citation>
    <scope>NUCLEOTIDE SEQUENCE</scope>
    <source>
        <strain evidence="2">WA0000051536</strain>
    </source>
</reference>
<dbReference type="Pfam" id="PF13966">
    <property type="entry name" value="zf-RVT"/>
    <property type="match status" value="1"/>
</dbReference>
<organism evidence="2 3">
    <name type="scientific">Umbelopsis vinacea</name>
    <dbReference type="NCBI Taxonomy" id="44442"/>
    <lineage>
        <taxon>Eukaryota</taxon>
        <taxon>Fungi</taxon>
        <taxon>Fungi incertae sedis</taxon>
        <taxon>Mucoromycota</taxon>
        <taxon>Mucoromycotina</taxon>
        <taxon>Umbelopsidomycetes</taxon>
        <taxon>Umbelopsidales</taxon>
        <taxon>Umbelopsidaceae</taxon>
        <taxon>Umbelopsis</taxon>
    </lineage>
</organism>
<comment type="caution">
    <text evidence="2">The sequence shown here is derived from an EMBL/GenBank/DDBJ whole genome shotgun (WGS) entry which is preliminary data.</text>
</comment>
<dbReference type="InterPro" id="IPR026960">
    <property type="entry name" value="RVT-Znf"/>
</dbReference>
<evidence type="ECO:0000313" key="2">
    <source>
        <dbReference type="EMBL" id="KAG2188174.1"/>
    </source>
</evidence>